<reference evidence="1" key="1">
    <citation type="submission" date="2020-04" db="EMBL/GenBank/DDBJ databases">
        <authorList>
            <person name="Chiriac C."/>
            <person name="Salcher M."/>
            <person name="Ghai R."/>
            <person name="Kavagutti S V."/>
        </authorList>
    </citation>
    <scope>NUCLEOTIDE SEQUENCE</scope>
</reference>
<gene>
    <name evidence="1" type="ORF">UFOVP665_4</name>
</gene>
<dbReference type="EMBL" id="LR796640">
    <property type="protein sequence ID" value="CAB4155383.1"/>
    <property type="molecule type" value="Genomic_DNA"/>
</dbReference>
<evidence type="ECO:0000313" key="1">
    <source>
        <dbReference type="EMBL" id="CAB4155383.1"/>
    </source>
</evidence>
<protein>
    <submittedName>
        <fullName evidence="1">Uncharacterized protein</fullName>
    </submittedName>
</protein>
<proteinExistence type="predicted"/>
<accession>A0A6J5N926</accession>
<name>A0A6J5N926_9CAUD</name>
<organism evidence="1">
    <name type="scientific">uncultured Caudovirales phage</name>
    <dbReference type="NCBI Taxonomy" id="2100421"/>
    <lineage>
        <taxon>Viruses</taxon>
        <taxon>Duplodnaviria</taxon>
        <taxon>Heunggongvirae</taxon>
        <taxon>Uroviricota</taxon>
        <taxon>Caudoviricetes</taxon>
        <taxon>Peduoviridae</taxon>
        <taxon>Maltschvirus</taxon>
        <taxon>Maltschvirus maltsch</taxon>
    </lineage>
</organism>
<sequence length="122" mass="14133">MKDRTQPDIVDMRGRADKAQSVAYDIIEDLDGYSRVEVDAWVLETLLKKIHAEEEFSKLMCEEVRAAEGSVLYMNKKYDIEEWKRVAAMLYKAVQGSPIGYTFDEWMDLGEQAVKAYEELVK</sequence>